<evidence type="ECO:0008006" key="4">
    <source>
        <dbReference type="Google" id="ProtNLM"/>
    </source>
</evidence>
<feature type="signal peptide" evidence="1">
    <location>
        <begin position="1"/>
        <end position="28"/>
    </location>
</feature>
<comment type="caution">
    <text evidence="2">The sequence shown here is derived from an EMBL/GenBank/DDBJ whole genome shotgun (WGS) entry which is preliminary data.</text>
</comment>
<accession>A0ABN3Y9C3</accession>
<dbReference type="Proteomes" id="UP001499930">
    <property type="component" value="Unassembled WGS sequence"/>
</dbReference>
<keyword evidence="1" id="KW-0732">Signal</keyword>
<organism evidence="2 3">
    <name type="scientific">Streptosporangium longisporum</name>
    <dbReference type="NCBI Taxonomy" id="46187"/>
    <lineage>
        <taxon>Bacteria</taxon>
        <taxon>Bacillati</taxon>
        <taxon>Actinomycetota</taxon>
        <taxon>Actinomycetes</taxon>
        <taxon>Streptosporangiales</taxon>
        <taxon>Streptosporangiaceae</taxon>
        <taxon>Streptosporangium</taxon>
    </lineage>
</organism>
<sequence>MPTKALPAAMAAAAFSVLTLAAATPATAATSSAAAVHTVRVQLHTVTTVKESAGAIVSCPDNQVMTGRSHTGDENGYTKYSCSQIFIDDEQVTVERRGWVGVGRESSSLFEAPENQVIVGRRHSGNENGYTYYEQAALWWQGRQLRVVLSPWGSDVRESNHSVSASPYHVMTGRVHYGDENGYTAYRFGSVTVD</sequence>
<reference evidence="2 3" key="1">
    <citation type="journal article" date="2019" name="Int. J. Syst. Evol. Microbiol.">
        <title>The Global Catalogue of Microorganisms (GCM) 10K type strain sequencing project: providing services to taxonomists for standard genome sequencing and annotation.</title>
        <authorList>
            <consortium name="The Broad Institute Genomics Platform"/>
            <consortium name="The Broad Institute Genome Sequencing Center for Infectious Disease"/>
            <person name="Wu L."/>
            <person name="Ma J."/>
        </authorList>
    </citation>
    <scope>NUCLEOTIDE SEQUENCE [LARGE SCALE GENOMIC DNA]</scope>
    <source>
        <strain evidence="2 3">JCM 3106</strain>
    </source>
</reference>
<proteinExistence type="predicted"/>
<evidence type="ECO:0000313" key="3">
    <source>
        <dbReference type="Proteomes" id="UP001499930"/>
    </source>
</evidence>
<evidence type="ECO:0000256" key="1">
    <source>
        <dbReference type="SAM" id="SignalP"/>
    </source>
</evidence>
<protein>
    <recommendedName>
        <fullName evidence="4">Allene oxide cyclase barrel-like domain-containing protein</fullName>
    </recommendedName>
</protein>
<feature type="chain" id="PRO_5045352930" description="Allene oxide cyclase barrel-like domain-containing protein" evidence="1">
    <location>
        <begin position="29"/>
        <end position="194"/>
    </location>
</feature>
<name>A0ABN3Y9C3_9ACTN</name>
<evidence type="ECO:0000313" key="2">
    <source>
        <dbReference type="EMBL" id="GAA3019961.1"/>
    </source>
</evidence>
<keyword evidence="3" id="KW-1185">Reference proteome</keyword>
<gene>
    <name evidence="2" type="ORF">GCM10017559_50360</name>
</gene>
<dbReference type="EMBL" id="BAAAWD010000014">
    <property type="protein sequence ID" value="GAA3019961.1"/>
    <property type="molecule type" value="Genomic_DNA"/>
</dbReference>